<accession>A0A2M8W439</accession>
<dbReference type="InterPro" id="IPR001757">
    <property type="entry name" value="P_typ_ATPase"/>
</dbReference>
<dbReference type="NCBIfam" id="TIGR01494">
    <property type="entry name" value="ATPase_P-type"/>
    <property type="match status" value="2"/>
</dbReference>
<dbReference type="InterPro" id="IPR044492">
    <property type="entry name" value="P_typ_ATPase_HD_dom"/>
</dbReference>
<dbReference type="GO" id="GO:0005886">
    <property type="term" value="C:plasma membrane"/>
    <property type="evidence" value="ECO:0007669"/>
    <property type="project" value="UniProtKB-SubCell"/>
</dbReference>
<dbReference type="OrthoDB" id="9814270at2"/>
<evidence type="ECO:0000259" key="7">
    <source>
        <dbReference type="Pfam" id="PF00122"/>
    </source>
</evidence>
<dbReference type="InterPro" id="IPR023299">
    <property type="entry name" value="ATPase_P-typ_cyto_dom_N"/>
</dbReference>
<keyword evidence="3" id="KW-1278">Translocase</keyword>
<dbReference type="InterPro" id="IPR008250">
    <property type="entry name" value="ATPase_P-typ_transduc_dom_A_sf"/>
</dbReference>
<evidence type="ECO:0000256" key="2">
    <source>
        <dbReference type="ARBA" id="ARBA00022692"/>
    </source>
</evidence>
<dbReference type="SUPFAM" id="SSF81665">
    <property type="entry name" value="Calcium ATPase, transmembrane domain M"/>
    <property type="match status" value="1"/>
</dbReference>
<keyword evidence="2 6" id="KW-0812">Transmembrane</keyword>
<feature type="transmembrane region" description="Helical" evidence="6">
    <location>
        <begin position="656"/>
        <end position="677"/>
    </location>
</feature>
<dbReference type="Proteomes" id="UP000231586">
    <property type="component" value="Unassembled WGS sequence"/>
</dbReference>
<feature type="transmembrane region" description="Helical" evidence="6">
    <location>
        <begin position="689"/>
        <end position="711"/>
    </location>
</feature>
<dbReference type="Pfam" id="PF00122">
    <property type="entry name" value="E1-E2_ATPase"/>
    <property type="match status" value="1"/>
</dbReference>
<dbReference type="Gene3D" id="3.40.50.1000">
    <property type="entry name" value="HAD superfamily/HAD-like"/>
    <property type="match status" value="1"/>
</dbReference>
<dbReference type="GO" id="GO:0005524">
    <property type="term" value="F:ATP binding"/>
    <property type="evidence" value="ECO:0007669"/>
    <property type="project" value="InterPro"/>
</dbReference>
<dbReference type="EMBL" id="PGTZ01000011">
    <property type="protein sequence ID" value="PJI85696.1"/>
    <property type="molecule type" value="Genomic_DNA"/>
</dbReference>
<evidence type="ECO:0000256" key="5">
    <source>
        <dbReference type="ARBA" id="ARBA00023136"/>
    </source>
</evidence>
<dbReference type="InterPro" id="IPR059000">
    <property type="entry name" value="ATPase_P-type_domA"/>
</dbReference>
<dbReference type="PROSITE" id="PS00154">
    <property type="entry name" value="ATPASE_E1_E2"/>
    <property type="match status" value="1"/>
</dbReference>
<feature type="transmembrane region" description="Helical" evidence="6">
    <location>
        <begin position="625"/>
        <end position="650"/>
    </location>
</feature>
<name>A0A2M8W439_9MICO</name>
<proteinExistence type="predicted"/>
<evidence type="ECO:0000256" key="3">
    <source>
        <dbReference type="ARBA" id="ARBA00022967"/>
    </source>
</evidence>
<evidence type="ECO:0000256" key="4">
    <source>
        <dbReference type="ARBA" id="ARBA00022989"/>
    </source>
</evidence>
<comment type="caution">
    <text evidence="8">The sequence shown here is derived from an EMBL/GenBank/DDBJ whole genome shotgun (WGS) entry which is preliminary data.</text>
</comment>
<protein>
    <submittedName>
        <fullName evidence="8">Cation-transporting ATPase E</fullName>
    </submittedName>
</protein>
<dbReference type="Gene3D" id="2.70.150.10">
    <property type="entry name" value="Calcium-transporting ATPase, cytoplasmic transduction domain A"/>
    <property type="match status" value="1"/>
</dbReference>
<dbReference type="Pfam" id="PF00702">
    <property type="entry name" value="Hydrolase"/>
    <property type="match status" value="1"/>
</dbReference>
<reference evidence="8 9" key="1">
    <citation type="submission" date="2017-11" db="EMBL/GenBank/DDBJ databases">
        <title>Genomic Encyclopedia of Archaeal and Bacterial Type Strains, Phase II (KMG-II): From Individual Species to Whole Genera.</title>
        <authorList>
            <person name="Goeker M."/>
        </authorList>
    </citation>
    <scope>NUCLEOTIDE SEQUENCE [LARGE SCALE GENOMIC DNA]</scope>
    <source>
        <strain evidence="8 9">DSM 22413</strain>
    </source>
</reference>
<dbReference type="PRINTS" id="PR00119">
    <property type="entry name" value="CATATPASE"/>
</dbReference>
<dbReference type="RefSeq" id="WP_100350974.1">
    <property type="nucleotide sequence ID" value="NZ_PGTZ01000011.1"/>
</dbReference>
<dbReference type="Gene3D" id="1.20.1110.10">
    <property type="entry name" value="Calcium-transporting ATPase, transmembrane domain"/>
    <property type="match status" value="1"/>
</dbReference>
<comment type="subcellular location">
    <subcellularLocation>
        <location evidence="1">Cell membrane</location>
        <topology evidence="1">Multi-pass membrane protein</topology>
    </subcellularLocation>
</comment>
<dbReference type="InterPro" id="IPR023298">
    <property type="entry name" value="ATPase_P-typ_TM_dom_sf"/>
</dbReference>
<gene>
    <name evidence="8" type="ORF">CLV34_2886</name>
</gene>
<feature type="transmembrane region" description="Helical" evidence="6">
    <location>
        <begin position="43"/>
        <end position="61"/>
    </location>
</feature>
<dbReference type="SFLD" id="SFLDS00003">
    <property type="entry name" value="Haloacid_Dehalogenase"/>
    <property type="match status" value="1"/>
</dbReference>
<dbReference type="InterPro" id="IPR023214">
    <property type="entry name" value="HAD_sf"/>
</dbReference>
<evidence type="ECO:0000256" key="1">
    <source>
        <dbReference type="ARBA" id="ARBA00004651"/>
    </source>
</evidence>
<keyword evidence="9" id="KW-1185">Reference proteome</keyword>
<evidence type="ECO:0000313" key="9">
    <source>
        <dbReference type="Proteomes" id="UP000231586"/>
    </source>
</evidence>
<dbReference type="SUPFAM" id="SSF56784">
    <property type="entry name" value="HAD-like"/>
    <property type="match status" value="1"/>
</dbReference>
<dbReference type="PANTHER" id="PTHR42861">
    <property type="entry name" value="CALCIUM-TRANSPORTING ATPASE"/>
    <property type="match status" value="1"/>
</dbReference>
<dbReference type="SUPFAM" id="SSF81653">
    <property type="entry name" value="Calcium ATPase, transduction domain A"/>
    <property type="match status" value="1"/>
</dbReference>
<dbReference type="AlphaFoldDB" id="A0A2M8W439"/>
<dbReference type="InterPro" id="IPR018303">
    <property type="entry name" value="ATPase_P-typ_P_site"/>
</dbReference>
<feature type="transmembrane region" description="Helical" evidence="6">
    <location>
        <begin position="218"/>
        <end position="236"/>
    </location>
</feature>
<feature type="domain" description="P-type ATPase A" evidence="7">
    <location>
        <begin position="98"/>
        <end position="200"/>
    </location>
</feature>
<dbReference type="SFLD" id="SFLDG00002">
    <property type="entry name" value="C1.7:_P-type_atpase_like"/>
    <property type="match status" value="1"/>
</dbReference>
<dbReference type="InterPro" id="IPR036412">
    <property type="entry name" value="HAD-like_sf"/>
</dbReference>
<dbReference type="GO" id="GO:0016887">
    <property type="term" value="F:ATP hydrolysis activity"/>
    <property type="evidence" value="ECO:0007669"/>
    <property type="project" value="InterPro"/>
</dbReference>
<dbReference type="Gene3D" id="3.40.1110.10">
    <property type="entry name" value="Calcium-transporting ATPase, cytoplasmic domain N"/>
    <property type="match status" value="1"/>
</dbReference>
<keyword evidence="4 6" id="KW-1133">Transmembrane helix</keyword>
<evidence type="ECO:0000313" key="8">
    <source>
        <dbReference type="EMBL" id="PJI85696.1"/>
    </source>
</evidence>
<keyword evidence="5 6" id="KW-0472">Membrane</keyword>
<evidence type="ECO:0000256" key="6">
    <source>
        <dbReference type="SAM" id="Phobius"/>
    </source>
</evidence>
<organism evidence="8 9">
    <name type="scientific">Luteimicrobium subarcticum</name>
    <dbReference type="NCBI Taxonomy" id="620910"/>
    <lineage>
        <taxon>Bacteria</taxon>
        <taxon>Bacillati</taxon>
        <taxon>Actinomycetota</taxon>
        <taxon>Actinomycetes</taxon>
        <taxon>Micrococcales</taxon>
        <taxon>Luteimicrobium</taxon>
    </lineage>
</organism>
<feature type="transmembrane region" description="Helical" evidence="6">
    <location>
        <begin position="256"/>
        <end position="288"/>
    </location>
</feature>
<sequence>MTTLADLGALTTAQVDERTAAGKVNVAADTTSRSLAAILRANVFTLFNLILTVAAVLVLITGSWPDAVFAGVMVVNAAIGVVTEYRAKRTLDHLSLLSAAPARVVRDAGTGPTEAEIPLQQLVEDDVLLLATGDQVPADGVVLRSTGLEIDESVLTGESQPVHKHPEDPVLSGTAVVAGTASVRLTAVGEESYAHRIAAEAKKFSVAPSELRDGINRVLRVVSFGIIPIAVLLAWAQVRATGGWSDSISSGAWRDAVVAGVAGVIGMVPEGLVLLTSLNFALAALLLARQNVLVQELQAVEVLARVDVLCLDKTGTLTDGTVGLARRDLVGAGSPADGPDGIAPRHRAALGVLAALAVAPDANATARAAGDGIDAADLADVLETVPFSSARKWSAVRTADGAYVFGAPEILLAGRDDAPATDVLASVRDAAADGSRVVLLAAAPAGLPATDAPLPGDLDPLVVCVLGEHVRPDAAQTLAYFHAQGVRTVVISGDNPTTVAAIAASVGSSGPDAAPDPGFDARDLPDDAEALADVLDTHGVYGRVRPEQKRAMVHALQARGHVVAMTGDGVNDALALKDADLGIAMGSGAAATKAVARIVLVDGRFATLPGVVAQGRRVMANMERVAGLFLTKTTYAALLAVAVVLIAVPYPFLPRHLTLISSLTIGIPAFFLALPPNDTRYRPGFLPRVLTYAVPSGLVAGAGVLVAYLVVRDRLGTTDARSAATLVLLGLALWVLGIAARPWRGWRGWLVVALGLAGAGAFALPVTRRFFALEVPDAWTLEVVATTVVVGWVLIEVLFRLIGARHRAPIS</sequence>
<feature type="transmembrane region" description="Helical" evidence="6">
    <location>
        <begin position="723"/>
        <end position="741"/>
    </location>
</feature>
<feature type="transmembrane region" description="Helical" evidence="6">
    <location>
        <begin position="748"/>
        <end position="766"/>
    </location>
</feature>
<feature type="transmembrane region" description="Helical" evidence="6">
    <location>
        <begin position="778"/>
        <end position="799"/>
    </location>
</feature>
<feature type="transmembrane region" description="Helical" evidence="6">
    <location>
        <begin position="67"/>
        <end position="85"/>
    </location>
</feature>
<dbReference type="SFLD" id="SFLDF00027">
    <property type="entry name" value="p-type_atpase"/>
    <property type="match status" value="1"/>
</dbReference>